<gene>
    <name evidence="1" type="ORF">FQN60_014298</name>
</gene>
<dbReference type="EMBL" id="VOFY01000008">
    <property type="protein sequence ID" value="KAA8590364.1"/>
    <property type="molecule type" value="Genomic_DNA"/>
</dbReference>
<organism evidence="1 2">
    <name type="scientific">Etheostoma spectabile</name>
    <name type="common">orangethroat darter</name>
    <dbReference type="NCBI Taxonomy" id="54343"/>
    <lineage>
        <taxon>Eukaryota</taxon>
        <taxon>Metazoa</taxon>
        <taxon>Chordata</taxon>
        <taxon>Craniata</taxon>
        <taxon>Vertebrata</taxon>
        <taxon>Euteleostomi</taxon>
        <taxon>Actinopterygii</taxon>
        <taxon>Neopterygii</taxon>
        <taxon>Teleostei</taxon>
        <taxon>Neoteleostei</taxon>
        <taxon>Acanthomorphata</taxon>
        <taxon>Eupercaria</taxon>
        <taxon>Perciformes</taxon>
        <taxon>Percoidei</taxon>
        <taxon>Percidae</taxon>
        <taxon>Etheostomatinae</taxon>
        <taxon>Etheostoma</taxon>
    </lineage>
</organism>
<dbReference type="Proteomes" id="UP000327493">
    <property type="component" value="Chromosome 8"/>
</dbReference>
<comment type="caution">
    <text evidence="1">The sequence shown here is derived from an EMBL/GenBank/DDBJ whole genome shotgun (WGS) entry which is preliminary data.</text>
</comment>
<proteinExistence type="predicted"/>
<evidence type="ECO:0000313" key="1">
    <source>
        <dbReference type="EMBL" id="KAA8590364.1"/>
    </source>
</evidence>
<accession>A0A5J5DA68</accession>
<sequence>MPPMTGSGMVIKTAPNFPKIPRTIIRRPVVWRTSLLPTWDKMNTATCYHSQHASFIFCTRMLRGETTLRSMQKS</sequence>
<name>A0A5J5DA68_9PERO</name>
<keyword evidence="2" id="KW-1185">Reference proteome</keyword>
<reference evidence="1 2" key="1">
    <citation type="submission" date="2019-08" db="EMBL/GenBank/DDBJ databases">
        <title>A chromosome-level genome assembly, high-density linkage maps, and genome scans reveal the genomic architecture of hybrid incompatibilities underlying speciation via character displacement in darters (Percidae: Etheostominae).</title>
        <authorList>
            <person name="Moran R.L."/>
            <person name="Catchen J.M."/>
            <person name="Fuller R.C."/>
        </authorList>
    </citation>
    <scope>NUCLEOTIDE SEQUENCE [LARGE SCALE GENOMIC DNA]</scope>
    <source>
        <strain evidence="1">EspeVRDwgs_2016</strain>
        <tissue evidence="1">Muscle</tissue>
    </source>
</reference>
<protein>
    <submittedName>
        <fullName evidence="1">Uncharacterized protein</fullName>
    </submittedName>
</protein>
<dbReference type="AlphaFoldDB" id="A0A5J5DA68"/>
<evidence type="ECO:0000313" key="2">
    <source>
        <dbReference type="Proteomes" id="UP000327493"/>
    </source>
</evidence>